<organism evidence="1 2">
    <name type="scientific">Heyndrickxia coagulans</name>
    <name type="common">Weizmannia coagulans</name>
    <dbReference type="NCBI Taxonomy" id="1398"/>
    <lineage>
        <taxon>Bacteria</taxon>
        <taxon>Bacillati</taxon>
        <taxon>Bacillota</taxon>
        <taxon>Bacilli</taxon>
        <taxon>Bacillales</taxon>
        <taxon>Bacillaceae</taxon>
        <taxon>Heyndrickxia</taxon>
    </lineage>
</organism>
<reference evidence="1 2" key="1">
    <citation type="submission" date="2016-01" db="EMBL/GenBank/DDBJ databases">
        <title>Genome Sequences of Twelve Sporeforming Bacillus Species Isolated from Foods.</title>
        <authorList>
            <person name="Berendsen E.M."/>
            <person name="Wells-Bennik M.H."/>
            <person name="Krawcyk A.O."/>
            <person name="De Jong A."/>
            <person name="Holsappel S."/>
            <person name="Eijlander R.T."/>
            <person name="Kuipers O.P."/>
        </authorList>
    </citation>
    <scope>NUCLEOTIDE SEQUENCE [LARGE SCALE GENOMIC DNA]</scope>
    <source>
        <strain evidence="1 2">B4099</strain>
    </source>
</reference>
<protein>
    <submittedName>
        <fullName evidence="1">Uncharacterized protein</fullName>
    </submittedName>
</protein>
<dbReference type="AlphaFoldDB" id="A0A150KFQ5"/>
<evidence type="ECO:0000313" key="2">
    <source>
        <dbReference type="Proteomes" id="UP000075304"/>
    </source>
</evidence>
<dbReference type="EMBL" id="LQYI01000066">
    <property type="protein sequence ID" value="KYC67667.1"/>
    <property type="molecule type" value="Genomic_DNA"/>
</dbReference>
<proteinExistence type="predicted"/>
<evidence type="ECO:0000313" key="1">
    <source>
        <dbReference type="EMBL" id="KYC67667.1"/>
    </source>
</evidence>
<accession>A0A150KFQ5</accession>
<gene>
    <name evidence="1" type="ORF">B4099_0392</name>
</gene>
<sequence>MFQYQGHDSPPLFVLTQTSRKGFKKFLSSPLMIHTFKKQQPFQWLAAAPLVDAFLQFSS</sequence>
<name>A0A150KFQ5_HEYCO</name>
<comment type="caution">
    <text evidence="1">The sequence shown here is derived from an EMBL/GenBank/DDBJ whole genome shotgun (WGS) entry which is preliminary data.</text>
</comment>
<dbReference type="Proteomes" id="UP000075304">
    <property type="component" value="Unassembled WGS sequence"/>
</dbReference>